<comment type="cofactor">
    <cofactor evidence="12">
        <name>Mn(2+)</name>
        <dbReference type="ChEBI" id="CHEBI:29035"/>
    </cofactor>
    <cofactor evidence="12">
        <name>Mg(2+)</name>
        <dbReference type="ChEBI" id="CHEBI:18420"/>
    </cofactor>
    <text evidence="12">Manganese or magnesium. Binds 1 divalent metal ion per monomer in the absence of substrate. May bind a second metal ion after substrate binding.</text>
</comment>
<dbReference type="PANTHER" id="PTHR10954">
    <property type="entry name" value="RIBONUCLEASE H2 SUBUNIT A"/>
    <property type="match status" value="1"/>
</dbReference>
<evidence type="ECO:0000313" key="15">
    <source>
        <dbReference type="EMBL" id="WYY26324.1"/>
    </source>
</evidence>
<accession>A0ABZ2U7S8</accession>
<dbReference type="RefSeq" id="WP_341266734.1">
    <property type="nucleotide sequence ID" value="NZ_CP146843.1"/>
</dbReference>
<evidence type="ECO:0000256" key="7">
    <source>
        <dbReference type="ARBA" id="ARBA00022722"/>
    </source>
</evidence>
<keyword evidence="8 12" id="KW-0479">Metal-binding</keyword>
<dbReference type="InterPro" id="IPR001352">
    <property type="entry name" value="RNase_HII/HIII"/>
</dbReference>
<keyword evidence="7 12" id="KW-0540">Nuclease</keyword>
<evidence type="ECO:0000256" key="5">
    <source>
        <dbReference type="ARBA" id="ARBA00008378"/>
    </source>
</evidence>
<evidence type="ECO:0000256" key="1">
    <source>
        <dbReference type="ARBA" id="ARBA00000077"/>
    </source>
</evidence>
<keyword evidence="9 12" id="KW-0255">Endonuclease</keyword>
<dbReference type="Pfam" id="PF01351">
    <property type="entry name" value="RNase_HII"/>
    <property type="match status" value="1"/>
</dbReference>
<evidence type="ECO:0000313" key="16">
    <source>
        <dbReference type="Proteomes" id="UP001484199"/>
    </source>
</evidence>
<dbReference type="InterPro" id="IPR004641">
    <property type="entry name" value="RNase_HIII"/>
</dbReference>
<evidence type="ECO:0000256" key="9">
    <source>
        <dbReference type="ARBA" id="ARBA00022759"/>
    </source>
</evidence>
<dbReference type="Gene3D" id="3.30.310.10">
    <property type="entry name" value="TATA-Binding Protein"/>
    <property type="match status" value="1"/>
</dbReference>
<feature type="binding site" evidence="12">
    <location>
        <position position="194"/>
    </location>
    <ligand>
        <name>a divalent metal cation</name>
        <dbReference type="ChEBI" id="CHEBI:60240"/>
    </ligand>
</feature>
<feature type="binding site" evidence="12">
    <location>
        <position position="93"/>
    </location>
    <ligand>
        <name>a divalent metal cation</name>
        <dbReference type="ChEBI" id="CHEBI:60240"/>
    </ligand>
</feature>
<sequence length="296" mass="34681">MTNYVTVKLKLEQFQILKKKYKNFIIPNTVNNIFLTIKKPQLRITCYNNGTCLFQGKLEYIQQILSLDLDNQFHINIGEAKEINSETNIGSDEVGMGDVFGPIVVCSVLVTEQQIPFLRDIGIKDSKKILDNKIKKIFSIVQDKFVYSVKILKPCEFNIWIKKYNMKHIQALLHNQAILELINKTKDTRNVVLDQFVNSKKYFQYLQNEEQIYRKIQFETRAESKYASVALASVIARAVFLQEMNKLKEQIGYELLLGAGFKVDEQIYKIYQKHKELVFFQKIAKCNFRNVKKYFS</sequence>
<dbReference type="Pfam" id="PF11858">
    <property type="entry name" value="DUF3378"/>
    <property type="match status" value="1"/>
</dbReference>
<evidence type="ECO:0000256" key="6">
    <source>
        <dbReference type="ARBA" id="ARBA00022490"/>
    </source>
</evidence>
<evidence type="ECO:0000256" key="12">
    <source>
        <dbReference type="PROSITE-ProRule" id="PRU01319"/>
    </source>
</evidence>
<evidence type="ECO:0000256" key="11">
    <source>
        <dbReference type="ARBA" id="ARBA00022842"/>
    </source>
</evidence>
<dbReference type="SUPFAM" id="SSF53098">
    <property type="entry name" value="Ribonuclease H-like"/>
    <property type="match status" value="1"/>
</dbReference>
<dbReference type="Proteomes" id="UP001484199">
    <property type="component" value="Chromosome"/>
</dbReference>
<dbReference type="InterPro" id="IPR036397">
    <property type="entry name" value="RNaseH_sf"/>
</dbReference>
<evidence type="ECO:0000256" key="2">
    <source>
        <dbReference type="ARBA" id="ARBA00001946"/>
    </source>
</evidence>
<dbReference type="InterPro" id="IPR012337">
    <property type="entry name" value="RNaseH-like_sf"/>
</dbReference>
<evidence type="ECO:0000256" key="13">
    <source>
        <dbReference type="RuleBase" id="RU003515"/>
    </source>
</evidence>
<name>A0ABZ2U7S8_ASHYP</name>
<comment type="similarity">
    <text evidence="5">Belongs to the RNase HII family. RnhC subfamily.</text>
</comment>
<evidence type="ECO:0000256" key="8">
    <source>
        <dbReference type="ARBA" id="ARBA00022723"/>
    </source>
</evidence>
<comment type="cofactor">
    <cofactor evidence="2">
        <name>Mg(2+)</name>
        <dbReference type="ChEBI" id="CHEBI:18420"/>
    </cofactor>
</comment>
<evidence type="ECO:0000256" key="4">
    <source>
        <dbReference type="ARBA" id="ARBA00004496"/>
    </source>
</evidence>
<keyword evidence="6" id="KW-0963">Cytoplasm</keyword>
<dbReference type="CDD" id="cd06590">
    <property type="entry name" value="RNase_HII_bacteria_HIII_like"/>
    <property type="match status" value="1"/>
</dbReference>
<comment type="function">
    <text evidence="3 13">Endonuclease that specifically degrades the RNA of RNA-DNA hybrids.</text>
</comment>
<dbReference type="EC" id="3.1.26.4" evidence="13"/>
<dbReference type="PIRSF" id="PIRSF037748">
    <property type="entry name" value="RnhC"/>
    <property type="match status" value="1"/>
</dbReference>
<feature type="domain" description="RNase H type-2" evidence="14">
    <location>
        <begin position="86"/>
        <end position="296"/>
    </location>
</feature>
<proteinExistence type="inferred from homology"/>
<feature type="binding site" evidence="12">
    <location>
        <position position="92"/>
    </location>
    <ligand>
        <name>a divalent metal cation</name>
        <dbReference type="ChEBI" id="CHEBI:60240"/>
    </ligand>
</feature>
<keyword evidence="10 12" id="KW-0378">Hydrolase</keyword>
<evidence type="ECO:0000256" key="3">
    <source>
        <dbReference type="ARBA" id="ARBA00004065"/>
    </source>
</evidence>
<protein>
    <recommendedName>
        <fullName evidence="13">Ribonuclease</fullName>
        <ecNumber evidence="13">3.1.26.4</ecNumber>
    </recommendedName>
</protein>
<dbReference type="NCBIfam" id="TIGR00716">
    <property type="entry name" value="rnhC"/>
    <property type="match status" value="1"/>
</dbReference>
<evidence type="ECO:0000259" key="14">
    <source>
        <dbReference type="PROSITE" id="PS51975"/>
    </source>
</evidence>
<organism evidence="15 16">
    <name type="scientific">Ash yellows phytoplasma</name>
    <dbReference type="NCBI Taxonomy" id="35780"/>
    <lineage>
        <taxon>Bacteria</taxon>
        <taxon>Bacillati</taxon>
        <taxon>Mycoplasmatota</taxon>
        <taxon>Mollicutes</taxon>
        <taxon>Acholeplasmatales</taxon>
        <taxon>Acholeplasmataceae</taxon>
        <taxon>Candidatus Phytoplasma</taxon>
        <taxon>16SrVII (Ash yellows group)</taxon>
    </lineage>
</organism>
<dbReference type="InterPro" id="IPR012295">
    <property type="entry name" value="TBP_dom_sf"/>
</dbReference>
<dbReference type="InterPro" id="IPR024568">
    <property type="entry name" value="RNase_HIII_N"/>
</dbReference>
<comment type="subcellular location">
    <subcellularLocation>
        <location evidence="4">Cytoplasm</location>
    </subcellularLocation>
</comment>
<evidence type="ECO:0000256" key="10">
    <source>
        <dbReference type="ARBA" id="ARBA00022801"/>
    </source>
</evidence>
<keyword evidence="11" id="KW-0460">Magnesium</keyword>
<reference evidence="15" key="1">
    <citation type="submission" date="2024-03" db="EMBL/GenBank/DDBJ databases">
        <title>The Complete Genome of 'Candidatus Phytoplasma fraxini' AshY1 from the Ash Yellows Group.</title>
        <authorList>
            <person name="Boehm J.W."/>
            <person name="Huettel B."/>
            <person name="Schneider B."/>
            <person name="Kube M."/>
        </authorList>
    </citation>
    <scope>NUCLEOTIDE SEQUENCE [LARGE SCALE GENOMIC DNA]</scope>
    <source>
        <strain evidence="15">AshY1</strain>
    </source>
</reference>
<dbReference type="PANTHER" id="PTHR10954:SF23">
    <property type="entry name" value="RIBONUCLEASE"/>
    <property type="match status" value="1"/>
</dbReference>
<keyword evidence="16" id="KW-1185">Reference proteome</keyword>
<dbReference type="EMBL" id="CP146843">
    <property type="protein sequence ID" value="WYY26324.1"/>
    <property type="molecule type" value="Genomic_DNA"/>
</dbReference>
<dbReference type="InterPro" id="IPR024567">
    <property type="entry name" value="RNase_HII/HIII_dom"/>
</dbReference>
<dbReference type="Gene3D" id="3.30.420.10">
    <property type="entry name" value="Ribonuclease H-like superfamily/Ribonuclease H"/>
    <property type="match status" value="1"/>
</dbReference>
<comment type="catalytic activity">
    <reaction evidence="1 12 13">
        <text>Endonucleolytic cleavage to 5'-phosphomonoester.</text>
        <dbReference type="EC" id="3.1.26.4"/>
    </reaction>
</comment>
<gene>
    <name evidence="15" type="ORF">AshY1_01860</name>
</gene>
<dbReference type="PROSITE" id="PS51975">
    <property type="entry name" value="RNASE_H_2"/>
    <property type="match status" value="1"/>
</dbReference>